<proteinExistence type="predicted"/>
<evidence type="ECO:0000313" key="2">
    <source>
        <dbReference type="Proteomes" id="UP000786811"/>
    </source>
</evidence>
<dbReference type="EMBL" id="CAJNRD030001114">
    <property type="protein sequence ID" value="CAG5073878.1"/>
    <property type="molecule type" value="Genomic_DNA"/>
</dbReference>
<sequence>MSETRKDLDVATSCQVERLQKEALECLEKFPNKVMDLNNIIEIYAPSSVKNGNFNHAVNKFPGSVSSGNEVEDELDTPDEIPIKSEKSELDLRSLTSYYTLTTYKDRGVTLNGVGGGGVCKRRYYRVGGHHRHLRGLNRRRPAALGQLIGFIASKLAVCTKNIIITPSSYVLHRIISAVFRRRELKNAQCGPCADWSSSLSACVTNFKDDTTTVGRFISVIRPAAVQLITDTTILKRWLQSIAAKNITLKELNNATRNTETIDCWAYELFFHLKHLQINRAKEKVLDPAMTDDVTHLNLWHRLVQLRDNYIILYENLYLDPKIREIQQKI</sequence>
<evidence type="ECO:0000313" key="1">
    <source>
        <dbReference type="EMBL" id="CAG5073878.1"/>
    </source>
</evidence>
<keyword evidence="2" id="KW-1185">Reference proteome</keyword>
<dbReference type="Proteomes" id="UP000786811">
    <property type="component" value="Unassembled WGS sequence"/>
</dbReference>
<name>A0A8J2H375_COTCN</name>
<accession>A0A8J2H375</accession>
<dbReference type="AlphaFoldDB" id="A0A8J2H375"/>
<comment type="caution">
    <text evidence="1">The sequence shown here is derived from an EMBL/GenBank/DDBJ whole genome shotgun (WGS) entry which is preliminary data.</text>
</comment>
<organism evidence="1 2">
    <name type="scientific">Cotesia congregata</name>
    <name type="common">Parasitoid wasp</name>
    <name type="synonym">Apanteles congregatus</name>
    <dbReference type="NCBI Taxonomy" id="51543"/>
    <lineage>
        <taxon>Eukaryota</taxon>
        <taxon>Metazoa</taxon>
        <taxon>Ecdysozoa</taxon>
        <taxon>Arthropoda</taxon>
        <taxon>Hexapoda</taxon>
        <taxon>Insecta</taxon>
        <taxon>Pterygota</taxon>
        <taxon>Neoptera</taxon>
        <taxon>Endopterygota</taxon>
        <taxon>Hymenoptera</taxon>
        <taxon>Apocrita</taxon>
        <taxon>Ichneumonoidea</taxon>
        <taxon>Braconidae</taxon>
        <taxon>Microgastrinae</taxon>
        <taxon>Cotesia</taxon>
    </lineage>
</organism>
<reference evidence="1" key="1">
    <citation type="submission" date="2021-04" db="EMBL/GenBank/DDBJ databases">
        <authorList>
            <person name="Chebbi M.A.C M."/>
        </authorList>
    </citation>
    <scope>NUCLEOTIDE SEQUENCE</scope>
</reference>
<gene>
    <name evidence="1" type="ORF">HICCMSTLAB_LOCUS650</name>
</gene>
<dbReference type="OrthoDB" id="7671854at2759"/>
<protein>
    <submittedName>
        <fullName evidence="1">Uncharacterized protein</fullName>
    </submittedName>
</protein>